<dbReference type="GO" id="GO:0003681">
    <property type="term" value="F:bent DNA binding"/>
    <property type="evidence" value="ECO:0007669"/>
    <property type="project" value="TreeGrafter"/>
</dbReference>
<evidence type="ECO:0000256" key="8">
    <source>
        <dbReference type="ARBA" id="ARBA00025193"/>
    </source>
</evidence>
<comment type="similarity">
    <text evidence="2">Belongs to the SNAPC3/SRD2 family.</text>
</comment>
<dbReference type="GO" id="GO:0001006">
    <property type="term" value="F:RNA polymerase III type 3 promoter sequence-specific DNA binding"/>
    <property type="evidence" value="ECO:0007669"/>
    <property type="project" value="TreeGrafter"/>
</dbReference>
<keyword evidence="4" id="KW-0805">Transcription regulation</keyword>
<dbReference type="GO" id="GO:0000978">
    <property type="term" value="F:RNA polymerase II cis-regulatory region sequence-specific DNA binding"/>
    <property type="evidence" value="ECO:0007669"/>
    <property type="project" value="TreeGrafter"/>
</dbReference>
<dbReference type="InterPro" id="IPR022042">
    <property type="entry name" value="snRNA-activating_su3"/>
</dbReference>
<evidence type="ECO:0000256" key="2">
    <source>
        <dbReference type="ARBA" id="ARBA00010410"/>
    </source>
</evidence>
<keyword evidence="5" id="KW-0238">DNA-binding</keyword>
<dbReference type="PANTHER" id="PTHR13421">
    <property type="entry name" value="SNRNA-ACTIVATING PROTEIN COMPLEX SUBUNIT 3"/>
    <property type="match status" value="1"/>
</dbReference>
<keyword evidence="7" id="KW-0539">Nucleus</keyword>
<sequence length="403" mass="46957">MENLYPPENYNATEVIHMKNYFDKFMKNCYIPKSEKTHTLDEVQTVLKEDFGLALSSEELKNLEELCTTDKLKLPEENPELPLKHVPKSHVIPHVHPLIPEARSFQTVKCKEEFNHLAKELLYELKIRRVEFDPKVEDSGLVKDLQVSSTFINTINIFTPFSSCSSTENRVTSDDLKIQYVIEVLGTNTLLDLANAIQCPSDNFIIKEIETTTLDFTEHLNAKEKYPSRCFFIENVFYNDMKHPKAIDYSEVVRKWAKENNIGEFKTDSMENVTFDKLKTRLGYGYVYIHQGNCEHIVMFADSRILQKNDCLVQKRYPRLTSMKRTHGRHCFICTHDQAFWWVCDSDRLPVRKTFLCTKCLQSYHYVDGQKVGNFKLYPFHNEMISLGSAENEEEDAEILCGV</sequence>
<dbReference type="KEGG" id="soy:115886055"/>
<dbReference type="GO" id="GO:0042796">
    <property type="term" value="P:snRNA transcription by RNA polymerase III"/>
    <property type="evidence" value="ECO:0007669"/>
    <property type="project" value="TreeGrafter"/>
</dbReference>
<dbReference type="Proteomes" id="UP000504635">
    <property type="component" value="Unplaced"/>
</dbReference>
<dbReference type="InParanoid" id="A0A6J2YAP1"/>
<proteinExistence type="inferred from homology"/>
<gene>
    <name evidence="12" type="primary">LOC115886055</name>
</gene>
<dbReference type="OrthoDB" id="46583at2759"/>
<evidence type="ECO:0000256" key="10">
    <source>
        <dbReference type="ARBA" id="ARBA00029606"/>
    </source>
</evidence>
<keyword evidence="11" id="KW-1185">Reference proteome</keyword>
<evidence type="ECO:0000256" key="4">
    <source>
        <dbReference type="ARBA" id="ARBA00023015"/>
    </source>
</evidence>
<evidence type="ECO:0000256" key="1">
    <source>
        <dbReference type="ARBA" id="ARBA00004123"/>
    </source>
</evidence>
<dbReference type="GeneID" id="115886055"/>
<evidence type="ECO:0000313" key="12">
    <source>
        <dbReference type="RefSeq" id="XP_030760943.1"/>
    </source>
</evidence>
<comment type="function">
    <text evidence="8">Part of the SNAPc complex required for the transcription of both RNA polymerase II and III small-nuclear RNA genes. Binds to the proximal sequence element (PSE), a non-TATA-box basal promoter element common to these 2 types of genes. Recruits TBP and BRF2 to the U6 snRNA TATA box.</text>
</comment>
<dbReference type="FunCoup" id="A0A6J2YAP1">
    <property type="interactions" value="597"/>
</dbReference>
<evidence type="ECO:0000313" key="11">
    <source>
        <dbReference type="Proteomes" id="UP000504635"/>
    </source>
</evidence>
<accession>A0A6J2YAP1</accession>
<dbReference type="Pfam" id="PF12251">
    <property type="entry name" value="SNAPC3"/>
    <property type="match status" value="1"/>
</dbReference>
<reference evidence="12" key="1">
    <citation type="submission" date="2025-08" db="UniProtKB">
        <authorList>
            <consortium name="RefSeq"/>
        </authorList>
    </citation>
    <scope>IDENTIFICATION</scope>
    <source>
        <tissue evidence="12">Gonads</tissue>
    </source>
</reference>
<evidence type="ECO:0000256" key="5">
    <source>
        <dbReference type="ARBA" id="ARBA00023125"/>
    </source>
</evidence>
<dbReference type="GO" id="GO:0005634">
    <property type="term" value="C:nucleus"/>
    <property type="evidence" value="ECO:0007669"/>
    <property type="project" value="UniProtKB-SubCell"/>
</dbReference>
<dbReference type="GO" id="GO:0042795">
    <property type="term" value="P:snRNA transcription by RNA polymerase II"/>
    <property type="evidence" value="ECO:0007669"/>
    <property type="project" value="TreeGrafter"/>
</dbReference>
<name>A0A6J2YAP1_SITOR</name>
<comment type="subunit">
    <text evidence="9">Part of the SNAPc complex composed of 5 subunits: SNAPC1, SNAPC2, SNAPC3, SNAPC4 and SNAPC5. SNAPC3 interacts with SNAPC1.</text>
</comment>
<dbReference type="RefSeq" id="XP_030760943.1">
    <property type="nucleotide sequence ID" value="XM_030905083.1"/>
</dbReference>
<dbReference type="PANTHER" id="PTHR13421:SF16">
    <property type="entry name" value="SNRNA-ACTIVATING PROTEIN COMPLEX SUBUNIT 3"/>
    <property type="match status" value="1"/>
</dbReference>
<dbReference type="CTD" id="35787"/>
<evidence type="ECO:0000256" key="6">
    <source>
        <dbReference type="ARBA" id="ARBA00023163"/>
    </source>
</evidence>
<comment type="subcellular location">
    <subcellularLocation>
        <location evidence="1">Nucleus</location>
    </subcellularLocation>
</comment>
<dbReference type="AlphaFoldDB" id="A0A6J2YAP1"/>
<dbReference type="GO" id="GO:0019185">
    <property type="term" value="C:snRNA-activating protein complex"/>
    <property type="evidence" value="ECO:0007669"/>
    <property type="project" value="TreeGrafter"/>
</dbReference>
<evidence type="ECO:0000256" key="9">
    <source>
        <dbReference type="ARBA" id="ARBA00025958"/>
    </source>
</evidence>
<keyword evidence="6" id="KW-0804">Transcription</keyword>
<dbReference type="GO" id="GO:0001046">
    <property type="term" value="F:core promoter sequence-specific DNA binding"/>
    <property type="evidence" value="ECO:0007669"/>
    <property type="project" value="TreeGrafter"/>
</dbReference>
<evidence type="ECO:0000256" key="3">
    <source>
        <dbReference type="ARBA" id="ARBA00013634"/>
    </source>
</evidence>
<organism evidence="11 12">
    <name type="scientific">Sitophilus oryzae</name>
    <name type="common">Rice weevil</name>
    <name type="synonym">Curculio oryzae</name>
    <dbReference type="NCBI Taxonomy" id="7048"/>
    <lineage>
        <taxon>Eukaryota</taxon>
        <taxon>Metazoa</taxon>
        <taxon>Ecdysozoa</taxon>
        <taxon>Arthropoda</taxon>
        <taxon>Hexapoda</taxon>
        <taxon>Insecta</taxon>
        <taxon>Pterygota</taxon>
        <taxon>Neoptera</taxon>
        <taxon>Endopterygota</taxon>
        <taxon>Coleoptera</taxon>
        <taxon>Polyphaga</taxon>
        <taxon>Cucujiformia</taxon>
        <taxon>Curculionidae</taxon>
        <taxon>Dryophthorinae</taxon>
        <taxon>Sitophilus</taxon>
    </lineage>
</organism>
<evidence type="ECO:0000256" key="7">
    <source>
        <dbReference type="ARBA" id="ARBA00023242"/>
    </source>
</evidence>
<protein>
    <recommendedName>
        <fullName evidence="3">snRNA-activating protein complex subunit 3</fullName>
    </recommendedName>
    <alternativeName>
        <fullName evidence="10">Small nuclear RNA-activating complex polypeptide 3</fullName>
    </alternativeName>
</protein>